<evidence type="ECO:0000256" key="3">
    <source>
        <dbReference type="PROSITE-ProRule" id="PRU00059"/>
    </source>
</evidence>
<dbReference type="InterPro" id="IPR023415">
    <property type="entry name" value="LDLR_class-A_CS"/>
</dbReference>
<evidence type="ECO:0000256" key="2">
    <source>
        <dbReference type="ARBA" id="ARBA00023157"/>
    </source>
</evidence>
<dbReference type="Proteomes" id="UP000694558">
    <property type="component" value="Chromosome 10"/>
</dbReference>
<evidence type="ECO:0000256" key="4">
    <source>
        <dbReference type="PROSITE-ProRule" id="PRU00124"/>
    </source>
</evidence>
<dbReference type="GO" id="GO:0035255">
    <property type="term" value="F:ionotropic glutamate receptor binding"/>
    <property type="evidence" value="ECO:0007669"/>
    <property type="project" value="TreeGrafter"/>
</dbReference>
<reference evidence="9" key="2">
    <citation type="submission" date="2025-08" db="UniProtKB">
        <authorList>
            <consortium name="Ensembl"/>
        </authorList>
    </citation>
    <scope>IDENTIFICATION</scope>
</reference>
<evidence type="ECO:0000256" key="6">
    <source>
        <dbReference type="SAM" id="Phobius"/>
    </source>
</evidence>
<dbReference type="SMART" id="SM00042">
    <property type="entry name" value="CUB"/>
    <property type="match status" value="2"/>
</dbReference>
<comment type="caution">
    <text evidence="3">Lacks conserved residue(s) required for the propagation of feature annotation.</text>
</comment>
<name>A0A8D2ZTD7_SCOMX</name>
<keyword evidence="7" id="KW-0732">Signal</keyword>
<dbReference type="Gene3D" id="4.10.400.10">
    <property type="entry name" value="Low-density Lipoprotein Receptor"/>
    <property type="match status" value="1"/>
</dbReference>
<evidence type="ECO:0000256" key="5">
    <source>
        <dbReference type="SAM" id="MobiDB-lite"/>
    </source>
</evidence>
<dbReference type="SMART" id="SM00192">
    <property type="entry name" value="LDLa"/>
    <property type="match status" value="1"/>
</dbReference>
<evidence type="ECO:0000313" key="10">
    <source>
        <dbReference type="Proteomes" id="UP000694558"/>
    </source>
</evidence>
<feature type="disulfide bond" evidence="4">
    <location>
        <begin position="307"/>
        <end position="322"/>
    </location>
</feature>
<feature type="region of interest" description="Disordered" evidence="5">
    <location>
        <begin position="459"/>
        <end position="502"/>
    </location>
</feature>
<dbReference type="Ensembl" id="ENSSMAT00000007382.2">
    <property type="protein sequence ID" value="ENSSMAP00000007284.2"/>
    <property type="gene ID" value="ENSSMAG00000004398.2"/>
</dbReference>
<evidence type="ECO:0000313" key="9">
    <source>
        <dbReference type="Ensembl" id="ENSSMAP00000007284.2"/>
    </source>
</evidence>
<dbReference type="InterPro" id="IPR002172">
    <property type="entry name" value="LDrepeatLR_classA_rpt"/>
</dbReference>
<sequence>MLIVFMWYFDLFDLLTQYRPQGVKPSQRPHRSRHCGTWARDTEGGSFSSPNYPNTYPPNKECLYVLEALPRQRIELQFNDAFYIEASFECRFDHIEVRDGPFSFSPLINRFCGSASPGLVLSSGRFMWIRFFSDEELEGIGFHVQYSFTADPEFHLHVGGLLNPIPDCQFELSGADGLIRSSQVEEEYKVKPEQAVDCIWTIRAPTNNRIYLRFLEYQMENSNECKKNFVAVYDGSNAIEDLKAKFCSTVANDVMLDTGVGVVRMWADETSRLSRFRMLFTSFADPPCAASAFFCHSNMCINTSLVCNGIQNCVFPWDEGNCKEKKNKGLFHHITKTHGTIICASTGVVLLLLIVSILVQVKQPRKKVLVRKNNLFPRGDFQEVFDPPHYELFTLRDKALRRSSSGSRCVHEHHCGSQASITSVKASQGAHGLGRGSMEIPSFRGDFQSTLPPFRDLNSSLRKKSWPSMKPGRMPSHHSMGDRALERQDRVMEEDVEEEEDGRYDVYVRRAGSRRGNCEIAQQRSLSMDF</sequence>
<keyword evidence="2 4" id="KW-1015">Disulfide bond</keyword>
<feature type="disulfide bond" evidence="4">
    <location>
        <begin position="295"/>
        <end position="313"/>
    </location>
</feature>
<dbReference type="PANTHER" id="PTHR24251">
    <property type="entry name" value="OVOCHYMASE-RELATED"/>
    <property type="match status" value="1"/>
</dbReference>
<accession>A0A8D2ZTD7</accession>
<dbReference type="PANTHER" id="PTHR24251:SF26">
    <property type="entry name" value="NEUROPILIN AND TOLLOID-LIKE PROTEIN 2"/>
    <property type="match status" value="1"/>
</dbReference>
<protein>
    <submittedName>
        <fullName evidence="9">Neuropilin (NRP) and tolloid (TLL)-like 2b</fullName>
    </submittedName>
</protein>
<dbReference type="InterPro" id="IPR036055">
    <property type="entry name" value="LDL_receptor-like_sf"/>
</dbReference>
<dbReference type="Pfam" id="PF00057">
    <property type="entry name" value="Ldl_recept_a"/>
    <property type="match status" value="1"/>
</dbReference>
<feature type="chain" id="PRO_5034574074" evidence="7">
    <location>
        <begin position="18"/>
        <end position="530"/>
    </location>
</feature>
<keyword evidence="6" id="KW-0472">Membrane</keyword>
<reference evidence="9" key="1">
    <citation type="submission" date="2023-05" db="EMBL/GenBank/DDBJ databases">
        <title>High-quality long-read genome of Scophthalmus maximus.</title>
        <authorList>
            <person name="Lien S."/>
            <person name="Martinez P."/>
        </authorList>
    </citation>
    <scope>NUCLEOTIDE SEQUENCE [LARGE SCALE GENOMIC DNA]</scope>
</reference>
<dbReference type="AlphaFoldDB" id="A0A8D2ZTD7"/>
<dbReference type="PROSITE" id="PS01209">
    <property type="entry name" value="LDLRA_1"/>
    <property type="match status" value="1"/>
</dbReference>
<feature type="disulfide bond" evidence="3">
    <location>
        <begin position="35"/>
        <end position="62"/>
    </location>
</feature>
<dbReference type="CDD" id="cd00041">
    <property type="entry name" value="CUB"/>
    <property type="match status" value="2"/>
</dbReference>
<dbReference type="PROSITE" id="PS50068">
    <property type="entry name" value="LDLRA_2"/>
    <property type="match status" value="1"/>
</dbReference>
<dbReference type="FunFam" id="2.60.120.290:FF:000016">
    <property type="entry name" value="neuropilin and tolloid-like protein 2"/>
    <property type="match status" value="1"/>
</dbReference>
<dbReference type="Pfam" id="PF00431">
    <property type="entry name" value="CUB"/>
    <property type="match status" value="2"/>
</dbReference>
<dbReference type="GeneTree" id="ENSGT00940000156041"/>
<dbReference type="GO" id="GO:0014069">
    <property type="term" value="C:postsynaptic density"/>
    <property type="evidence" value="ECO:0007669"/>
    <property type="project" value="TreeGrafter"/>
</dbReference>
<keyword evidence="1" id="KW-0677">Repeat</keyword>
<feature type="signal peptide" evidence="7">
    <location>
        <begin position="1"/>
        <end position="17"/>
    </location>
</feature>
<dbReference type="SUPFAM" id="SSF57424">
    <property type="entry name" value="LDL receptor-like module"/>
    <property type="match status" value="1"/>
</dbReference>
<dbReference type="FunFam" id="2.60.120.290:FF:000013">
    <property type="entry name" value="Membrane frizzled-related protein"/>
    <property type="match status" value="1"/>
</dbReference>
<feature type="domain" description="CUB" evidence="8">
    <location>
        <begin position="35"/>
        <end position="149"/>
    </location>
</feature>
<feature type="domain" description="CUB" evidence="8">
    <location>
        <begin position="168"/>
        <end position="283"/>
    </location>
</feature>
<dbReference type="InterPro" id="IPR035914">
    <property type="entry name" value="Sperma_CUB_dom_sf"/>
</dbReference>
<organism evidence="9 10">
    <name type="scientific">Scophthalmus maximus</name>
    <name type="common">Turbot</name>
    <name type="synonym">Psetta maxima</name>
    <dbReference type="NCBI Taxonomy" id="52904"/>
    <lineage>
        <taxon>Eukaryota</taxon>
        <taxon>Metazoa</taxon>
        <taxon>Chordata</taxon>
        <taxon>Craniata</taxon>
        <taxon>Vertebrata</taxon>
        <taxon>Euteleostomi</taxon>
        <taxon>Actinopterygii</taxon>
        <taxon>Neopterygii</taxon>
        <taxon>Teleostei</taxon>
        <taxon>Neoteleostei</taxon>
        <taxon>Acanthomorphata</taxon>
        <taxon>Carangaria</taxon>
        <taxon>Pleuronectiformes</taxon>
        <taxon>Pleuronectoidei</taxon>
        <taxon>Scophthalmidae</taxon>
        <taxon>Scophthalmus</taxon>
    </lineage>
</organism>
<dbReference type="InterPro" id="IPR000859">
    <property type="entry name" value="CUB_dom"/>
</dbReference>
<dbReference type="PROSITE" id="PS01180">
    <property type="entry name" value="CUB"/>
    <property type="match status" value="2"/>
</dbReference>
<keyword evidence="6" id="KW-0812">Transmembrane</keyword>
<evidence type="ECO:0000256" key="1">
    <source>
        <dbReference type="ARBA" id="ARBA00022737"/>
    </source>
</evidence>
<evidence type="ECO:0000256" key="7">
    <source>
        <dbReference type="SAM" id="SignalP"/>
    </source>
</evidence>
<feature type="disulfide bond" evidence="4">
    <location>
        <begin position="288"/>
        <end position="300"/>
    </location>
</feature>
<dbReference type="SUPFAM" id="SSF49854">
    <property type="entry name" value="Spermadhesin, CUB domain"/>
    <property type="match status" value="2"/>
</dbReference>
<gene>
    <name evidence="9" type="primary">neto2b</name>
</gene>
<evidence type="ECO:0000259" key="8">
    <source>
        <dbReference type="PROSITE" id="PS01180"/>
    </source>
</evidence>
<feature type="transmembrane region" description="Helical" evidence="6">
    <location>
        <begin position="339"/>
        <end position="361"/>
    </location>
</feature>
<feature type="compositionally biased region" description="Basic and acidic residues" evidence="5">
    <location>
        <begin position="479"/>
        <end position="493"/>
    </location>
</feature>
<dbReference type="CDD" id="cd00112">
    <property type="entry name" value="LDLa"/>
    <property type="match status" value="1"/>
</dbReference>
<proteinExistence type="predicted"/>
<feature type="region of interest" description="Disordered" evidence="5">
    <location>
        <begin position="22"/>
        <end position="53"/>
    </location>
</feature>
<dbReference type="Gene3D" id="2.60.120.290">
    <property type="entry name" value="Spermadhesin, CUB domain"/>
    <property type="match status" value="2"/>
</dbReference>
<keyword evidence="6" id="KW-1133">Transmembrane helix</keyword>